<dbReference type="AlphaFoldDB" id="A0A225WEH4"/>
<protein>
    <submittedName>
        <fullName evidence="1">Uncharacterized protein</fullName>
    </submittedName>
</protein>
<proteinExistence type="predicted"/>
<keyword evidence="2" id="KW-1185">Reference proteome</keyword>
<reference evidence="2" key="1">
    <citation type="submission" date="2017-03" db="EMBL/GenBank/DDBJ databases">
        <title>Phytopthora megakarya and P. palmivora, two closely related causual agents of cacao black pod achieved similar genome size and gene model numbers by different mechanisms.</title>
        <authorList>
            <person name="Ali S."/>
            <person name="Shao J."/>
            <person name="Larry D.J."/>
            <person name="Kronmiller B."/>
            <person name="Shen D."/>
            <person name="Strem M.D."/>
            <person name="Melnick R.L."/>
            <person name="Guiltinan M.J."/>
            <person name="Tyler B.M."/>
            <person name="Meinhardt L.W."/>
            <person name="Bailey B.A."/>
        </authorList>
    </citation>
    <scope>NUCLEOTIDE SEQUENCE [LARGE SCALE GENOMIC DNA]</scope>
    <source>
        <strain evidence="2">zdho120</strain>
    </source>
</reference>
<dbReference type="Proteomes" id="UP000198211">
    <property type="component" value="Unassembled WGS sequence"/>
</dbReference>
<accession>A0A225WEH4</accession>
<name>A0A225WEH4_9STRA</name>
<gene>
    <name evidence="1" type="ORF">PHMEG_00010343</name>
</gene>
<organism evidence="1 2">
    <name type="scientific">Phytophthora megakarya</name>
    <dbReference type="NCBI Taxonomy" id="4795"/>
    <lineage>
        <taxon>Eukaryota</taxon>
        <taxon>Sar</taxon>
        <taxon>Stramenopiles</taxon>
        <taxon>Oomycota</taxon>
        <taxon>Peronosporomycetes</taxon>
        <taxon>Peronosporales</taxon>
        <taxon>Peronosporaceae</taxon>
        <taxon>Phytophthora</taxon>
    </lineage>
</organism>
<comment type="caution">
    <text evidence="1">The sequence shown here is derived from an EMBL/GenBank/DDBJ whole genome shotgun (WGS) entry which is preliminary data.</text>
</comment>
<sequence length="171" mass="19451">MYQIVVYCDVGATTTVDFVGVARVAGKERRQRVVDGRMLPRHFVFAGAPGNEVHGEVLRYNGPAVSPFLVQEKAWLSERVMLEVEIMVRFKSSLKARCTVLYSKTPPRTASQRCYDMLQRSMHGIRSMRNDTIKNEFIKAKPFIPIGPPEQPTDVYIFATEVIVLSFLRLL</sequence>
<evidence type="ECO:0000313" key="1">
    <source>
        <dbReference type="EMBL" id="OWZ15932.1"/>
    </source>
</evidence>
<evidence type="ECO:0000313" key="2">
    <source>
        <dbReference type="Proteomes" id="UP000198211"/>
    </source>
</evidence>
<dbReference type="EMBL" id="NBNE01001026">
    <property type="protein sequence ID" value="OWZ15932.1"/>
    <property type="molecule type" value="Genomic_DNA"/>
</dbReference>